<dbReference type="GO" id="GO:0005886">
    <property type="term" value="C:plasma membrane"/>
    <property type="evidence" value="ECO:0007669"/>
    <property type="project" value="TreeGrafter"/>
</dbReference>
<dbReference type="InterPro" id="IPR029025">
    <property type="entry name" value="T3SS_substrate_exporter_C"/>
</dbReference>
<dbReference type="Proteomes" id="UP000469125">
    <property type="component" value="Unassembled WGS sequence"/>
</dbReference>
<evidence type="ECO:0000313" key="1">
    <source>
        <dbReference type="EMBL" id="MUK89930.1"/>
    </source>
</evidence>
<dbReference type="SUPFAM" id="SSF160544">
    <property type="entry name" value="EscU C-terminal domain-like"/>
    <property type="match status" value="1"/>
</dbReference>
<keyword evidence="2" id="KW-1185">Reference proteome</keyword>
<proteinExistence type="predicted"/>
<organism evidence="1 2">
    <name type="scientific">Ornithinibacillus caprae</name>
    <dbReference type="NCBI Taxonomy" id="2678566"/>
    <lineage>
        <taxon>Bacteria</taxon>
        <taxon>Bacillati</taxon>
        <taxon>Bacillota</taxon>
        <taxon>Bacilli</taxon>
        <taxon>Bacillales</taxon>
        <taxon>Bacillaceae</taxon>
        <taxon>Ornithinibacillus</taxon>
    </lineage>
</organism>
<dbReference type="Pfam" id="PF01312">
    <property type="entry name" value="Bac_export_2"/>
    <property type="match status" value="1"/>
</dbReference>
<sequence length="93" mass="10495">MIEKRQKAAALQYDQDRNDAPKVTANGKGLIAENIIEKAKANDVPIIEDASLVELLAELNINEKIPDELYQAVAEVFAFIYRTDQHVNQKEKN</sequence>
<reference evidence="1 2" key="1">
    <citation type="submission" date="2019-11" db="EMBL/GenBank/DDBJ databases">
        <authorList>
            <person name="Li X."/>
        </authorList>
    </citation>
    <scope>NUCLEOTIDE SEQUENCE [LARGE SCALE GENOMIC DNA]</scope>
    <source>
        <strain evidence="1 2">L9</strain>
    </source>
</reference>
<name>A0A6N8FJX2_9BACI</name>
<accession>A0A6N8FJX2</accession>
<dbReference type="GO" id="GO:0009306">
    <property type="term" value="P:protein secretion"/>
    <property type="evidence" value="ECO:0007669"/>
    <property type="project" value="InterPro"/>
</dbReference>
<comment type="caution">
    <text evidence="1">The sequence shown here is derived from an EMBL/GenBank/DDBJ whole genome shotgun (WGS) entry which is preliminary data.</text>
</comment>
<dbReference type="EMBL" id="WOCA01000015">
    <property type="protein sequence ID" value="MUK89930.1"/>
    <property type="molecule type" value="Genomic_DNA"/>
</dbReference>
<evidence type="ECO:0008006" key="3">
    <source>
        <dbReference type="Google" id="ProtNLM"/>
    </source>
</evidence>
<dbReference type="Gene3D" id="3.40.1690.10">
    <property type="entry name" value="secretion proteins EscU"/>
    <property type="match status" value="1"/>
</dbReference>
<evidence type="ECO:0000313" key="2">
    <source>
        <dbReference type="Proteomes" id="UP000469125"/>
    </source>
</evidence>
<gene>
    <name evidence="1" type="ORF">GMD78_16285</name>
</gene>
<dbReference type="PANTHER" id="PTHR30531:SF12">
    <property type="entry name" value="FLAGELLAR BIOSYNTHETIC PROTEIN FLHB"/>
    <property type="match status" value="1"/>
</dbReference>
<dbReference type="InterPro" id="IPR006135">
    <property type="entry name" value="T3SS_substrate_exporter"/>
</dbReference>
<dbReference type="PANTHER" id="PTHR30531">
    <property type="entry name" value="FLAGELLAR BIOSYNTHETIC PROTEIN FLHB"/>
    <property type="match status" value="1"/>
</dbReference>
<dbReference type="AlphaFoldDB" id="A0A6N8FJX2"/>
<protein>
    <recommendedName>
        <fullName evidence="3">Flagellar biosynthesis protein</fullName>
    </recommendedName>
</protein>
<dbReference type="RefSeq" id="WP_155670226.1">
    <property type="nucleotide sequence ID" value="NZ_WOCA01000015.1"/>
</dbReference>